<keyword evidence="1" id="KW-0175">Coiled coil</keyword>
<evidence type="ECO:0000313" key="4">
    <source>
        <dbReference type="EMBL" id="KAK6170878.1"/>
    </source>
</evidence>
<dbReference type="PANTHER" id="PTHR12661">
    <property type="entry name" value="PETER PAN-RELATED"/>
    <property type="match status" value="1"/>
</dbReference>
<dbReference type="GO" id="GO:0006364">
    <property type="term" value="P:rRNA processing"/>
    <property type="evidence" value="ECO:0007669"/>
    <property type="project" value="InterPro"/>
</dbReference>
<keyword evidence="5" id="KW-1185">Reference proteome</keyword>
<feature type="compositionally biased region" description="Basic residues" evidence="2">
    <location>
        <begin position="402"/>
        <end position="418"/>
    </location>
</feature>
<dbReference type="Proteomes" id="UP001347796">
    <property type="component" value="Unassembled WGS sequence"/>
</dbReference>
<dbReference type="AlphaFoldDB" id="A0AAN8P9S3"/>
<evidence type="ECO:0000313" key="5">
    <source>
        <dbReference type="Proteomes" id="UP001347796"/>
    </source>
</evidence>
<protein>
    <recommendedName>
        <fullName evidence="3">Brix domain-containing protein</fullName>
    </recommendedName>
</protein>
<dbReference type="InterPro" id="IPR007109">
    <property type="entry name" value="Brix"/>
</dbReference>
<reference evidence="4 5" key="1">
    <citation type="submission" date="2024-01" db="EMBL/GenBank/DDBJ databases">
        <title>The genome of the rayed Mediterranean limpet Patella caerulea (Linnaeus, 1758).</title>
        <authorList>
            <person name="Anh-Thu Weber A."/>
            <person name="Halstead-Nussloch G."/>
        </authorList>
    </citation>
    <scope>NUCLEOTIDE SEQUENCE [LARGE SCALE GENOMIC DNA]</scope>
    <source>
        <strain evidence="4">AATW-2023a</strain>
        <tissue evidence="4">Whole specimen</tissue>
    </source>
</reference>
<evidence type="ECO:0000256" key="2">
    <source>
        <dbReference type="SAM" id="MobiDB-lite"/>
    </source>
</evidence>
<feature type="domain" description="Brix" evidence="3">
    <location>
        <begin position="29"/>
        <end position="292"/>
    </location>
</feature>
<dbReference type="InterPro" id="IPR045112">
    <property type="entry name" value="PPAN-like"/>
</dbReference>
<dbReference type="GO" id="GO:0019843">
    <property type="term" value="F:rRNA binding"/>
    <property type="evidence" value="ECO:0007669"/>
    <property type="project" value="InterPro"/>
</dbReference>
<dbReference type="PANTHER" id="PTHR12661:SF5">
    <property type="entry name" value="SUPPRESSOR OF SWI4 1 HOMOLOG"/>
    <property type="match status" value="1"/>
</dbReference>
<evidence type="ECO:0000256" key="1">
    <source>
        <dbReference type="SAM" id="Coils"/>
    </source>
</evidence>
<gene>
    <name evidence="4" type="ORF">SNE40_019168</name>
</gene>
<feature type="compositionally biased region" description="Basic and acidic residues" evidence="2">
    <location>
        <begin position="419"/>
        <end position="440"/>
    </location>
</feature>
<feature type="region of interest" description="Disordered" evidence="2">
    <location>
        <begin position="1"/>
        <end position="27"/>
    </location>
</feature>
<comment type="caution">
    <text evidence="4">The sequence shown here is derived from an EMBL/GenBank/DDBJ whole genome shotgun (WGS) entry which is preliminary data.</text>
</comment>
<dbReference type="Pfam" id="PF04427">
    <property type="entry name" value="Brix"/>
    <property type="match status" value="1"/>
</dbReference>
<sequence length="475" mass="54734">MGRNKRAKSVRKTKAHQQSLQEEEYTKTPHSMVFHRGDVGKVMEELVRNLRSVMEPYTASNLEVRKKNTLKDFLSVAGALNVTHFMMFTKNDLHTNLRIVRTPKGPTMTFQVHKYCLTKDVLSSLKKPDLDKTVYRHHPLLVLNNFGGEGMHMKLMSTMFQNMFPSINVNKVNLNTIRRCVLLNYDPETKMIEFRHYTVRVVPVGLSRGVKKLMKSKVPDLGKYADVSEYLAKGGNLSESEAELDGPHNEVTLPQNVFGRGNIKSAQSAIRLKEIGPRLTLQLIMIEEGFCDGKVLFHEYVKKTEAEMKQIRKLKEQKRSLKEARRRQQELNVVKKAKLKEEHKERSLQGIRKSNQMKKEAESLLGDIDNTKSGKDVEDDDDVDYYEKEVGIKPAPELFAGMKRKRKTDSKVLPKRFKRSQDSKGYDKKSQDKKGKRERPGQNQSKFKVKAKINRRPTTVSGGKRTTVFKKSRKR</sequence>
<accession>A0AAN8P9S3</accession>
<dbReference type="SMART" id="SM00879">
    <property type="entry name" value="Brix"/>
    <property type="match status" value="1"/>
</dbReference>
<feature type="coiled-coil region" evidence="1">
    <location>
        <begin position="301"/>
        <end position="334"/>
    </location>
</feature>
<dbReference type="PROSITE" id="PS50833">
    <property type="entry name" value="BRIX"/>
    <property type="match status" value="1"/>
</dbReference>
<dbReference type="EMBL" id="JAZGQO010000014">
    <property type="protein sequence ID" value="KAK6170878.1"/>
    <property type="molecule type" value="Genomic_DNA"/>
</dbReference>
<feature type="region of interest" description="Disordered" evidence="2">
    <location>
        <begin position="399"/>
        <end position="475"/>
    </location>
</feature>
<feature type="region of interest" description="Disordered" evidence="2">
    <location>
        <begin position="341"/>
        <end position="380"/>
    </location>
</feature>
<proteinExistence type="predicted"/>
<dbReference type="GO" id="GO:0000027">
    <property type="term" value="P:ribosomal large subunit assembly"/>
    <property type="evidence" value="ECO:0007669"/>
    <property type="project" value="TreeGrafter"/>
</dbReference>
<dbReference type="GO" id="GO:0030687">
    <property type="term" value="C:preribosome, large subunit precursor"/>
    <property type="evidence" value="ECO:0007669"/>
    <property type="project" value="TreeGrafter"/>
</dbReference>
<evidence type="ECO:0000259" key="3">
    <source>
        <dbReference type="PROSITE" id="PS50833"/>
    </source>
</evidence>
<name>A0AAN8P9S3_PATCE</name>
<organism evidence="4 5">
    <name type="scientific">Patella caerulea</name>
    <name type="common">Rayed Mediterranean limpet</name>
    <dbReference type="NCBI Taxonomy" id="87958"/>
    <lineage>
        <taxon>Eukaryota</taxon>
        <taxon>Metazoa</taxon>
        <taxon>Spiralia</taxon>
        <taxon>Lophotrochozoa</taxon>
        <taxon>Mollusca</taxon>
        <taxon>Gastropoda</taxon>
        <taxon>Patellogastropoda</taxon>
        <taxon>Patelloidea</taxon>
        <taxon>Patellidae</taxon>
        <taxon>Patella</taxon>
    </lineage>
</organism>
<feature type="compositionally biased region" description="Basic residues" evidence="2">
    <location>
        <begin position="1"/>
        <end position="15"/>
    </location>
</feature>